<keyword evidence="2" id="KW-1185">Reference proteome</keyword>
<name>A0A0M3JC69_ANISI</name>
<dbReference type="Proteomes" id="UP000267096">
    <property type="component" value="Unassembled WGS sequence"/>
</dbReference>
<reference evidence="1 2" key="2">
    <citation type="submission" date="2018-11" db="EMBL/GenBank/DDBJ databases">
        <authorList>
            <consortium name="Pathogen Informatics"/>
        </authorList>
    </citation>
    <scope>NUCLEOTIDE SEQUENCE [LARGE SCALE GENOMIC DNA]</scope>
</reference>
<gene>
    <name evidence="1" type="ORF">ASIM_LOCUS5002</name>
</gene>
<dbReference type="OrthoDB" id="16281at2759"/>
<evidence type="ECO:0000313" key="1">
    <source>
        <dbReference type="EMBL" id="VDK24849.1"/>
    </source>
</evidence>
<evidence type="ECO:0000313" key="3">
    <source>
        <dbReference type="WBParaSite" id="ASIM_0000519901-mRNA-1"/>
    </source>
</evidence>
<evidence type="ECO:0000313" key="2">
    <source>
        <dbReference type="Proteomes" id="UP000267096"/>
    </source>
</evidence>
<organism evidence="3">
    <name type="scientific">Anisakis simplex</name>
    <name type="common">Herring worm</name>
    <dbReference type="NCBI Taxonomy" id="6269"/>
    <lineage>
        <taxon>Eukaryota</taxon>
        <taxon>Metazoa</taxon>
        <taxon>Ecdysozoa</taxon>
        <taxon>Nematoda</taxon>
        <taxon>Chromadorea</taxon>
        <taxon>Rhabditida</taxon>
        <taxon>Spirurina</taxon>
        <taxon>Ascaridomorpha</taxon>
        <taxon>Ascaridoidea</taxon>
        <taxon>Anisakidae</taxon>
        <taxon>Anisakis</taxon>
        <taxon>Anisakis simplex complex</taxon>
    </lineage>
</organism>
<proteinExistence type="predicted"/>
<dbReference type="WBParaSite" id="ASIM_0000519901-mRNA-1">
    <property type="protein sequence ID" value="ASIM_0000519901-mRNA-1"/>
    <property type="gene ID" value="ASIM_0000519901"/>
</dbReference>
<reference evidence="3" key="1">
    <citation type="submission" date="2017-02" db="UniProtKB">
        <authorList>
            <consortium name="WormBaseParasite"/>
        </authorList>
    </citation>
    <scope>IDENTIFICATION</scope>
</reference>
<sequence length="101" mass="11341">MDNLVKASNIIGENGDSEQYKELILNALEMSGVWDVEWEREQPIESLRIFLIIPSLYFFASPSIALAKTLHLPFVRAVHLLSQSSRSILGWLLICSCHGGL</sequence>
<dbReference type="EMBL" id="UYRR01009349">
    <property type="protein sequence ID" value="VDK24849.1"/>
    <property type="molecule type" value="Genomic_DNA"/>
</dbReference>
<accession>A0A0M3JC69</accession>
<dbReference type="AlphaFoldDB" id="A0A0M3JC69"/>
<protein>
    <submittedName>
        <fullName evidence="1 3">Uncharacterized protein</fullName>
    </submittedName>
</protein>